<name>A0A381T4M0_9ZZZZ</name>
<dbReference type="GO" id="GO:0005829">
    <property type="term" value="C:cytosol"/>
    <property type="evidence" value="ECO:0007669"/>
    <property type="project" value="TreeGrafter"/>
</dbReference>
<dbReference type="PANTHER" id="PTHR43114">
    <property type="entry name" value="ADENINE DEAMINASE"/>
    <property type="match status" value="1"/>
</dbReference>
<comment type="cofactor">
    <cofactor evidence="1">
        <name>Zn(2+)</name>
        <dbReference type="ChEBI" id="CHEBI:29105"/>
    </cofactor>
</comment>
<gene>
    <name evidence="6" type="ORF">METZ01_LOCUS64020</name>
</gene>
<keyword evidence="3" id="KW-0378">Hydrolase</keyword>
<dbReference type="GO" id="GO:0046872">
    <property type="term" value="F:metal ion binding"/>
    <property type="evidence" value="ECO:0007669"/>
    <property type="project" value="UniProtKB-KW"/>
</dbReference>
<dbReference type="InterPro" id="IPR006330">
    <property type="entry name" value="Ado/ade_deaminase"/>
</dbReference>
<dbReference type="GO" id="GO:0043103">
    <property type="term" value="P:hypoxanthine salvage"/>
    <property type="evidence" value="ECO:0007669"/>
    <property type="project" value="TreeGrafter"/>
</dbReference>
<evidence type="ECO:0000259" key="5">
    <source>
        <dbReference type="Pfam" id="PF00962"/>
    </source>
</evidence>
<dbReference type="GO" id="GO:0000034">
    <property type="term" value="F:adenine deaminase activity"/>
    <property type="evidence" value="ECO:0007669"/>
    <property type="project" value="TreeGrafter"/>
</dbReference>
<evidence type="ECO:0000256" key="3">
    <source>
        <dbReference type="ARBA" id="ARBA00022801"/>
    </source>
</evidence>
<dbReference type="InterPro" id="IPR001365">
    <property type="entry name" value="A_deaminase_dom"/>
</dbReference>
<organism evidence="6">
    <name type="scientific">marine metagenome</name>
    <dbReference type="NCBI Taxonomy" id="408172"/>
    <lineage>
        <taxon>unclassified sequences</taxon>
        <taxon>metagenomes</taxon>
        <taxon>ecological metagenomes</taxon>
    </lineage>
</organism>
<protein>
    <recommendedName>
        <fullName evidence="5">Adenosine deaminase domain-containing protein</fullName>
    </recommendedName>
</protein>
<evidence type="ECO:0000256" key="4">
    <source>
        <dbReference type="ARBA" id="ARBA00022833"/>
    </source>
</evidence>
<dbReference type="InterPro" id="IPR032466">
    <property type="entry name" value="Metal_Hydrolase"/>
</dbReference>
<dbReference type="PANTHER" id="PTHR43114:SF6">
    <property type="entry name" value="ADENINE DEAMINASE"/>
    <property type="match status" value="1"/>
</dbReference>
<dbReference type="GO" id="GO:0006146">
    <property type="term" value="P:adenine catabolic process"/>
    <property type="evidence" value="ECO:0007669"/>
    <property type="project" value="TreeGrafter"/>
</dbReference>
<sequence length="342" mass="38024">MHIDDALRRMPKTELHLHLEGAVDSATFAELATKHGLELPPHDKASDLYEYDSLADFLAVYSLVCHSIRDRDDFQRVTYECLQRCAKSGARYVELFFSPESHLEIGVDYGTMLDGVLQGMEDVEADLGLISNLVPAINRELGGERAVEFVRMVANDRRARVIGLGLDFNELGHPPEDFVDAFRLAAEVGLHRTSHAGEVGPARNVRNGVELLDCQRVDHGYNIVDDPALVAECVASQIPFTVCPTTTTYTSSFRNLASPDHAIRQMAEAGLKLTINSDDPPMFGVDLAMEYCTLHHTMGFTPDELKVFALNGIDAAWIDDHTKLKWRDAWSSEIDELLAQVV</sequence>
<feature type="domain" description="Adenosine deaminase" evidence="5">
    <location>
        <begin position="11"/>
        <end position="328"/>
    </location>
</feature>
<dbReference type="AlphaFoldDB" id="A0A381T4M0"/>
<keyword evidence="4" id="KW-0862">Zinc</keyword>
<dbReference type="EMBL" id="UINC01004022">
    <property type="protein sequence ID" value="SVA11166.1"/>
    <property type="molecule type" value="Genomic_DNA"/>
</dbReference>
<evidence type="ECO:0000256" key="2">
    <source>
        <dbReference type="ARBA" id="ARBA00022723"/>
    </source>
</evidence>
<dbReference type="SUPFAM" id="SSF51556">
    <property type="entry name" value="Metallo-dependent hydrolases"/>
    <property type="match status" value="1"/>
</dbReference>
<keyword evidence="2" id="KW-0479">Metal-binding</keyword>
<evidence type="ECO:0000313" key="6">
    <source>
        <dbReference type="EMBL" id="SVA11166.1"/>
    </source>
</evidence>
<reference evidence="6" key="1">
    <citation type="submission" date="2018-05" db="EMBL/GenBank/DDBJ databases">
        <authorList>
            <person name="Lanie J.A."/>
            <person name="Ng W.-L."/>
            <person name="Kazmierczak K.M."/>
            <person name="Andrzejewski T.M."/>
            <person name="Davidsen T.M."/>
            <person name="Wayne K.J."/>
            <person name="Tettelin H."/>
            <person name="Glass J.I."/>
            <person name="Rusch D."/>
            <person name="Podicherti R."/>
            <person name="Tsui H.-C.T."/>
            <person name="Winkler M.E."/>
        </authorList>
    </citation>
    <scope>NUCLEOTIDE SEQUENCE</scope>
</reference>
<evidence type="ECO:0000256" key="1">
    <source>
        <dbReference type="ARBA" id="ARBA00001947"/>
    </source>
</evidence>
<accession>A0A381T4M0</accession>
<dbReference type="Gene3D" id="3.20.20.140">
    <property type="entry name" value="Metal-dependent hydrolases"/>
    <property type="match status" value="1"/>
</dbReference>
<dbReference type="Pfam" id="PF00962">
    <property type="entry name" value="A_deaminase"/>
    <property type="match status" value="1"/>
</dbReference>
<dbReference type="NCBIfam" id="TIGR01430">
    <property type="entry name" value="aden_deam"/>
    <property type="match status" value="1"/>
</dbReference>
<proteinExistence type="predicted"/>